<dbReference type="RefSeq" id="WP_346227505.1">
    <property type="nucleotide sequence ID" value="NZ_JBDJAW010000016.1"/>
</dbReference>
<evidence type="ECO:0000256" key="2">
    <source>
        <dbReference type="SAM" id="Phobius"/>
    </source>
</evidence>
<gene>
    <name evidence="3" type="ORF">AAH991_20710</name>
</gene>
<feature type="compositionally biased region" description="Basic and acidic residues" evidence="1">
    <location>
        <begin position="1"/>
        <end position="15"/>
    </location>
</feature>
<accession>A0ABV0ASH7</accession>
<feature type="transmembrane region" description="Helical" evidence="2">
    <location>
        <begin position="205"/>
        <end position="223"/>
    </location>
</feature>
<feature type="transmembrane region" description="Helical" evidence="2">
    <location>
        <begin position="56"/>
        <end position="79"/>
    </location>
</feature>
<feature type="transmembrane region" description="Helical" evidence="2">
    <location>
        <begin position="142"/>
        <end position="165"/>
    </location>
</feature>
<reference evidence="3 4" key="1">
    <citation type="submission" date="2024-05" db="EMBL/GenBank/DDBJ databases">
        <title>Microbispora sp.ZYX-F-249.</title>
        <authorList>
            <person name="Xie H."/>
        </authorList>
    </citation>
    <scope>NUCLEOTIDE SEQUENCE [LARGE SCALE GENOMIC DNA]</scope>
    <source>
        <strain evidence="3 4">ZYX-F-249</strain>
    </source>
</reference>
<dbReference type="Proteomes" id="UP001447516">
    <property type="component" value="Unassembled WGS sequence"/>
</dbReference>
<keyword evidence="4" id="KW-1185">Reference proteome</keyword>
<keyword evidence="2" id="KW-0812">Transmembrane</keyword>
<keyword evidence="2" id="KW-1133">Transmembrane helix</keyword>
<name>A0ABV0ASH7_9ACTN</name>
<feature type="transmembrane region" description="Helical" evidence="2">
    <location>
        <begin position="171"/>
        <end position="193"/>
    </location>
</feature>
<proteinExistence type="predicted"/>
<feature type="transmembrane region" description="Helical" evidence="2">
    <location>
        <begin position="99"/>
        <end position="122"/>
    </location>
</feature>
<evidence type="ECO:0000313" key="4">
    <source>
        <dbReference type="Proteomes" id="UP001447516"/>
    </source>
</evidence>
<evidence type="ECO:0000313" key="3">
    <source>
        <dbReference type="EMBL" id="MEN3537546.1"/>
    </source>
</evidence>
<sequence>MTITEPEEHTGHADLPEAGTRAGVDPPEPDARAGVDPPEPDTKAGVVDLLERAGSVVVPIGIALYALLYLGIQQVYGIFNISPEQAGIDQATMFGRLVGTLILLIIGGALLAGVVVAAVWLLDKATLGHLFRLAQAVRVRPWAAAIVGALWCGASYWGFLGYLGLGEGASLAGVVITSLLIGALAFLVPFRLLRRRPTGRAGMKIVVAAFTGIGLGFALMGQMESDALAVAEKGRPASLLLSMVGFQDQWVVLNDRESGKVLRGGVEVLLLGEREGTYALYDCAHQETFRISMEATVLRHVTLEPERPDGYSCLDQKKN</sequence>
<dbReference type="EMBL" id="JBDJAW010000016">
    <property type="protein sequence ID" value="MEN3537546.1"/>
    <property type="molecule type" value="Genomic_DNA"/>
</dbReference>
<protein>
    <recommendedName>
        <fullName evidence="5">MFS transporter</fullName>
    </recommendedName>
</protein>
<comment type="caution">
    <text evidence="3">The sequence shown here is derived from an EMBL/GenBank/DDBJ whole genome shotgun (WGS) entry which is preliminary data.</text>
</comment>
<evidence type="ECO:0008006" key="5">
    <source>
        <dbReference type="Google" id="ProtNLM"/>
    </source>
</evidence>
<organism evidence="3 4">
    <name type="scientific">Microbispora maris</name>
    <dbReference type="NCBI Taxonomy" id="3144104"/>
    <lineage>
        <taxon>Bacteria</taxon>
        <taxon>Bacillati</taxon>
        <taxon>Actinomycetota</taxon>
        <taxon>Actinomycetes</taxon>
        <taxon>Streptosporangiales</taxon>
        <taxon>Streptosporangiaceae</taxon>
        <taxon>Microbispora</taxon>
    </lineage>
</organism>
<evidence type="ECO:0000256" key="1">
    <source>
        <dbReference type="SAM" id="MobiDB-lite"/>
    </source>
</evidence>
<feature type="region of interest" description="Disordered" evidence="1">
    <location>
        <begin position="1"/>
        <end position="40"/>
    </location>
</feature>
<keyword evidence="2" id="KW-0472">Membrane</keyword>